<proteinExistence type="predicted"/>
<dbReference type="CDD" id="cd06171">
    <property type="entry name" value="Sigma70_r4"/>
    <property type="match status" value="1"/>
</dbReference>
<protein>
    <recommendedName>
        <fullName evidence="9">Sigma-70 family RNA polymerase sigma factor</fullName>
    </recommendedName>
</protein>
<keyword evidence="2" id="KW-0731">Sigma factor</keyword>
<dbReference type="SUPFAM" id="SSF88659">
    <property type="entry name" value="Sigma3 and sigma4 domains of RNA polymerase sigma factors"/>
    <property type="match status" value="1"/>
</dbReference>
<dbReference type="Pfam" id="PF04542">
    <property type="entry name" value="Sigma70_r2"/>
    <property type="match status" value="1"/>
</dbReference>
<feature type="domain" description="RNA polymerase sigma-70 region 4" evidence="6">
    <location>
        <begin position="129"/>
        <end position="176"/>
    </location>
</feature>
<dbReference type="PANTHER" id="PTHR30385">
    <property type="entry name" value="SIGMA FACTOR F FLAGELLAR"/>
    <property type="match status" value="1"/>
</dbReference>
<dbReference type="InterPro" id="IPR013325">
    <property type="entry name" value="RNA_pol_sigma_r2"/>
</dbReference>
<evidence type="ECO:0000256" key="1">
    <source>
        <dbReference type="ARBA" id="ARBA00023015"/>
    </source>
</evidence>
<dbReference type="Pfam" id="PF04545">
    <property type="entry name" value="Sigma70_r4"/>
    <property type="match status" value="1"/>
</dbReference>
<accession>A0ABQ6A887</accession>
<keyword evidence="8" id="KW-1185">Reference proteome</keyword>
<evidence type="ECO:0000259" key="6">
    <source>
        <dbReference type="Pfam" id="PF04545"/>
    </source>
</evidence>
<dbReference type="InterPro" id="IPR014284">
    <property type="entry name" value="RNA_pol_sigma-70_dom"/>
</dbReference>
<dbReference type="SUPFAM" id="SSF88946">
    <property type="entry name" value="Sigma2 domain of RNA polymerase sigma factors"/>
    <property type="match status" value="1"/>
</dbReference>
<gene>
    <name evidence="7" type="ORF">GCM10010909_21960</name>
</gene>
<keyword evidence="4" id="KW-0804">Transcription</keyword>
<evidence type="ECO:0008006" key="9">
    <source>
        <dbReference type="Google" id="ProtNLM"/>
    </source>
</evidence>
<dbReference type="InterPro" id="IPR007627">
    <property type="entry name" value="RNA_pol_sigma70_r2"/>
</dbReference>
<evidence type="ECO:0000313" key="7">
    <source>
        <dbReference type="EMBL" id="GLR67515.1"/>
    </source>
</evidence>
<dbReference type="InterPro" id="IPR007630">
    <property type="entry name" value="RNA_pol_sigma70_r4"/>
</dbReference>
<dbReference type="NCBIfam" id="TIGR02937">
    <property type="entry name" value="sigma70-ECF"/>
    <property type="match status" value="1"/>
</dbReference>
<dbReference type="Proteomes" id="UP001156641">
    <property type="component" value="Unassembled WGS sequence"/>
</dbReference>
<dbReference type="RefSeq" id="WP_284258251.1">
    <property type="nucleotide sequence ID" value="NZ_BSOS01000067.1"/>
</dbReference>
<dbReference type="InterPro" id="IPR013324">
    <property type="entry name" value="RNA_pol_sigma_r3/r4-like"/>
</dbReference>
<evidence type="ECO:0000256" key="4">
    <source>
        <dbReference type="ARBA" id="ARBA00023163"/>
    </source>
</evidence>
<dbReference type="Gene3D" id="1.10.1740.10">
    <property type="match status" value="1"/>
</dbReference>
<keyword evidence="3" id="KW-0238">DNA-binding</keyword>
<reference evidence="8" key="1">
    <citation type="journal article" date="2019" name="Int. J. Syst. Evol. Microbiol.">
        <title>The Global Catalogue of Microorganisms (GCM) 10K type strain sequencing project: providing services to taxonomists for standard genome sequencing and annotation.</title>
        <authorList>
            <consortium name="The Broad Institute Genomics Platform"/>
            <consortium name="The Broad Institute Genome Sequencing Center for Infectious Disease"/>
            <person name="Wu L."/>
            <person name="Ma J."/>
        </authorList>
    </citation>
    <scope>NUCLEOTIDE SEQUENCE [LARGE SCALE GENOMIC DNA]</scope>
    <source>
        <strain evidence="8">NBRC 112502</strain>
    </source>
</reference>
<keyword evidence="1" id="KW-0805">Transcription regulation</keyword>
<organism evidence="7 8">
    <name type="scientific">Acidocella aquatica</name>
    <dbReference type="NCBI Taxonomy" id="1922313"/>
    <lineage>
        <taxon>Bacteria</taxon>
        <taxon>Pseudomonadati</taxon>
        <taxon>Pseudomonadota</taxon>
        <taxon>Alphaproteobacteria</taxon>
        <taxon>Acetobacterales</taxon>
        <taxon>Acidocellaceae</taxon>
        <taxon>Acidocella</taxon>
    </lineage>
</organism>
<evidence type="ECO:0000256" key="3">
    <source>
        <dbReference type="ARBA" id="ARBA00023125"/>
    </source>
</evidence>
<sequence>MDNPPPAFNPDQPHLSALYGGWIKRTAMLLKSRMPWAELDELLQWGAIGMLEAMSRFDRTHGVAFEAFAARRIRGAMIDGLRRDGAQRRGEFMLDADTVDTAAFMGGTGPDDPLALLLRADARHLLAAALKTLPALEYQVLALHFYDEMNNREIAAILDMSEGYASRIRKRALETLAIHMNTALKGETVT</sequence>
<comment type="caution">
    <text evidence="7">The sequence shown here is derived from an EMBL/GenBank/DDBJ whole genome shotgun (WGS) entry which is preliminary data.</text>
</comment>
<evidence type="ECO:0000259" key="5">
    <source>
        <dbReference type="Pfam" id="PF04542"/>
    </source>
</evidence>
<dbReference type="EMBL" id="BSOS01000067">
    <property type="protein sequence ID" value="GLR67515.1"/>
    <property type="molecule type" value="Genomic_DNA"/>
</dbReference>
<name>A0ABQ6A887_9PROT</name>
<feature type="domain" description="RNA polymerase sigma-70 region 2" evidence="5">
    <location>
        <begin position="19"/>
        <end position="85"/>
    </location>
</feature>
<evidence type="ECO:0000313" key="8">
    <source>
        <dbReference type="Proteomes" id="UP001156641"/>
    </source>
</evidence>
<evidence type="ECO:0000256" key="2">
    <source>
        <dbReference type="ARBA" id="ARBA00023082"/>
    </source>
</evidence>
<dbReference type="Gene3D" id="1.20.140.160">
    <property type="match status" value="1"/>
</dbReference>